<name>A0A5C5UZJ2_9BACT</name>
<dbReference type="GO" id="GO:0016829">
    <property type="term" value="F:lyase activity"/>
    <property type="evidence" value="ECO:0007669"/>
    <property type="project" value="UniProtKB-KW"/>
</dbReference>
<keyword evidence="4" id="KW-0456">Lyase</keyword>
<dbReference type="InterPro" id="IPR013785">
    <property type="entry name" value="Aldolase_TIM"/>
</dbReference>
<sequence>MPAPTTVQRITDCGIVAVLRADRPEAVVDIAEALLAGGVHAIEVTFTVPKAHQVLEAVADRLGGKIVLGAGTVLDPETARLAILAGAEFIVSPAINLETIELCRRYSKAVLPGALTPTEVLTAWQAGADVVKIFPSEITGPKYLKALHGPLPYIQLMPTGGVNLQTAADFLASGACALGVGGSLIDKQAVATGDMQRIADLAAQYVQIVQDFRARN</sequence>
<comment type="pathway">
    <text evidence="1">Carbohydrate acid metabolism.</text>
</comment>
<dbReference type="Pfam" id="PF01081">
    <property type="entry name" value="Aldolase"/>
    <property type="match status" value="1"/>
</dbReference>
<dbReference type="RefSeq" id="WP_146434195.1">
    <property type="nucleotide sequence ID" value="NZ_SJPF01000004.1"/>
</dbReference>
<evidence type="ECO:0000256" key="4">
    <source>
        <dbReference type="ARBA" id="ARBA00023239"/>
    </source>
</evidence>
<comment type="subunit">
    <text evidence="3">Homotrimer.</text>
</comment>
<dbReference type="Gene3D" id="3.20.20.70">
    <property type="entry name" value="Aldolase class I"/>
    <property type="match status" value="1"/>
</dbReference>
<dbReference type="CDD" id="cd00452">
    <property type="entry name" value="KDPG_aldolase"/>
    <property type="match status" value="1"/>
</dbReference>
<reference evidence="6 7" key="1">
    <citation type="submission" date="2019-02" db="EMBL/GenBank/DDBJ databases">
        <title>Deep-cultivation of Planctomycetes and their phenomic and genomic characterization uncovers novel biology.</title>
        <authorList>
            <person name="Wiegand S."/>
            <person name="Jogler M."/>
            <person name="Boedeker C."/>
            <person name="Pinto D."/>
            <person name="Vollmers J."/>
            <person name="Rivas-Marin E."/>
            <person name="Kohn T."/>
            <person name="Peeters S.H."/>
            <person name="Heuer A."/>
            <person name="Rast P."/>
            <person name="Oberbeckmann S."/>
            <person name="Bunk B."/>
            <person name="Jeske O."/>
            <person name="Meyerdierks A."/>
            <person name="Storesund J.E."/>
            <person name="Kallscheuer N."/>
            <person name="Luecker S."/>
            <person name="Lage O.M."/>
            <person name="Pohl T."/>
            <person name="Merkel B.J."/>
            <person name="Hornburger P."/>
            <person name="Mueller R.-W."/>
            <person name="Bruemmer F."/>
            <person name="Labrenz M."/>
            <person name="Spormann A.M."/>
            <person name="Op Den Camp H."/>
            <person name="Overmann J."/>
            <person name="Amann R."/>
            <person name="Jetten M.S.M."/>
            <person name="Mascher T."/>
            <person name="Medema M.H."/>
            <person name="Devos D.P."/>
            <person name="Kaster A.-K."/>
            <person name="Ovreas L."/>
            <person name="Rohde M."/>
            <person name="Galperin M.Y."/>
            <person name="Jogler C."/>
        </authorList>
    </citation>
    <scope>NUCLEOTIDE SEQUENCE [LARGE SCALE GENOMIC DNA]</scope>
    <source>
        <strain evidence="6 7">Enr8</strain>
    </source>
</reference>
<accession>A0A5C5UZJ2</accession>
<dbReference type="SUPFAM" id="SSF51569">
    <property type="entry name" value="Aldolase"/>
    <property type="match status" value="1"/>
</dbReference>
<evidence type="ECO:0000256" key="2">
    <source>
        <dbReference type="ARBA" id="ARBA00006906"/>
    </source>
</evidence>
<comment type="caution">
    <text evidence="6">The sequence shown here is derived from an EMBL/GenBank/DDBJ whole genome shotgun (WGS) entry which is preliminary data.</text>
</comment>
<dbReference type="PANTHER" id="PTHR30246:SF1">
    <property type="entry name" value="2-DEHYDRO-3-DEOXY-6-PHOSPHOGALACTONATE ALDOLASE-RELATED"/>
    <property type="match status" value="1"/>
</dbReference>
<evidence type="ECO:0000256" key="3">
    <source>
        <dbReference type="ARBA" id="ARBA00011233"/>
    </source>
</evidence>
<dbReference type="AlphaFoldDB" id="A0A5C5UZJ2"/>
<organism evidence="6 7">
    <name type="scientific">Blastopirellula retiformator</name>
    <dbReference type="NCBI Taxonomy" id="2527970"/>
    <lineage>
        <taxon>Bacteria</taxon>
        <taxon>Pseudomonadati</taxon>
        <taxon>Planctomycetota</taxon>
        <taxon>Planctomycetia</taxon>
        <taxon>Pirellulales</taxon>
        <taxon>Pirellulaceae</taxon>
        <taxon>Blastopirellula</taxon>
    </lineage>
</organism>
<evidence type="ECO:0000256" key="5">
    <source>
        <dbReference type="ARBA" id="ARBA00023277"/>
    </source>
</evidence>
<gene>
    <name evidence="6" type="primary">kdgA</name>
    <name evidence="6" type="ORF">Enr8_37080</name>
</gene>
<evidence type="ECO:0000313" key="7">
    <source>
        <dbReference type="Proteomes" id="UP000318878"/>
    </source>
</evidence>
<dbReference type="InterPro" id="IPR000887">
    <property type="entry name" value="Aldlse_KDPG_KHG"/>
</dbReference>
<keyword evidence="5" id="KW-0119">Carbohydrate metabolism</keyword>
<evidence type="ECO:0000313" key="6">
    <source>
        <dbReference type="EMBL" id="TWT31784.1"/>
    </source>
</evidence>
<comment type="similarity">
    <text evidence="2">Belongs to the KHG/KDPG aldolase family.</text>
</comment>
<dbReference type="PANTHER" id="PTHR30246">
    <property type="entry name" value="2-KETO-3-DEOXY-6-PHOSPHOGLUCONATE ALDOLASE"/>
    <property type="match status" value="1"/>
</dbReference>
<keyword evidence="7" id="KW-1185">Reference proteome</keyword>
<dbReference type="NCBIfam" id="TIGR01182">
    <property type="entry name" value="eda"/>
    <property type="match status" value="1"/>
</dbReference>
<evidence type="ECO:0000256" key="1">
    <source>
        <dbReference type="ARBA" id="ARBA00004761"/>
    </source>
</evidence>
<dbReference type="EMBL" id="SJPF01000004">
    <property type="protein sequence ID" value="TWT31784.1"/>
    <property type="molecule type" value="Genomic_DNA"/>
</dbReference>
<dbReference type="OrthoDB" id="9802667at2"/>
<proteinExistence type="inferred from homology"/>
<protein>
    <submittedName>
        <fullName evidence="6">KHG/KDPG aldolase</fullName>
    </submittedName>
</protein>
<dbReference type="Proteomes" id="UP000318878">
    <property type="component" value="Unassembled WGS sequence"/>
</dbReference>